<dbReference type="InterPro" id="IPR054384">
    <property type="entry name" value="SecDF_P1_head"/>
</dbReference>
<dbReference type="STRING" id="295108.HT99x_01627"/>
<reference evidence="17" key="3">
    <citation type="submission" date="2021-06" db="EMBL/GenBank/DDBJ databases">
        <title>Genomic Description and Analysis of Intracellular Bacteria, Candidatus Berkiella cookevillensis and Candidatus Berkiella aquae.</title>
        <authorList>
            <person name="Kidane D.T."/>
            <person name="Mehari Y.T."/>
            <person name="Rice F.C."/>
            <person name="Arivett B.A."/>
            <person name="Farone A.L."/>
            <person name="Berk S.G."/>
            <person name="Farone M.B."/>
        </authorList>
    </citation>
    <scope>NUCLEOTIDE SEQUENCE</scope>
    <source>
        <strain evidence="17">HT99</strain>
    </source>
</reference>
<feature type="transmembrane region" description="Helical" evidence="11">
    <location>
        <begin position="511"/>
        <end position="531"/>
    </location>
</feature>
<dbReference type="PANTHER" id="PTHR30081:SF1">
    <property type="entry name" value="PROTEIN TRANSLOCASE SUBUNIT SECD"/>
    <property type="match status" value="1"/>
</dbReference>
<dbReference type="InterPro" id="IPR022646">
    <property type="entry name" value="SecD/SecF_CS"/>
</dbReference>
<dbReference type="InterPro" id="IPR027398">
    <property type="entry name" value="SecD-TM"/>
</dbReference>
<accession>A0A0Q9YVE4</accession>
<feature type="domain" description="Protein export membrane protein SecD/SecF C-terminal" evidence="12">
    <location>
        <begin position="436"/>
        <end position="600"/>
    </location>
</feature>
<feature type="domain" description="Protein translocase subunit SecDF P1" evidence="14">
    <location>
        <begin position="230"/>
        <end position="287"/>
    </location>
</feature>
<comment type="subunit">
    <text evidence="11">Forms a complex with SecF. Part of the essential Sec protein translocation apparatus which comprises SecA, SecYEG and auxiliary proteins SecDF-YajC and YidC.</text>
</comment>
<dbReference type="GO" id="GO:0043952">
    <property type="term" value="P:protein transport by the Sec complex"/>
    <property type="evidence" value="ECO:0007669"/>
    <property type="project" value="UniProtKB-UniRule"/>
</dbReference>
<dbReference type="Pfam" id="PF02355">
    <property type="entry name" value="SecD_SecF_C"/>
    <property type="match status" value="1"/>
</dbReference>
<feature type="transmembrane region" description="Helical" evidence="11">
    <location>
        <begin position="456"/>
        <end position="478"/>
    </location>
</feature>
<dbReference type="PANTHER" id="PTHR30081">
    <property type="entry name" value="PROTEIN-EXPORT MEMBRANE PROTEIN SEC"/>
    <property type="match status" value="1"/>
</dbReference>
<comment type="caution">
    <text evidence="11">Lacks conserved residue(s) required for the propagation of feature annotation.</text>
</comment>
<dbReference type="Gene3D" id="3.30.70.260">
    <property type="match status" value="1"/>
</dbReference>
<dbReference type="InterPro" id="IPR048631">
    <property type="entry name" value="SecD_1st"/>
</dbReference>
<keyword evidence="5 11" id="KW-0653">Protein transport</keyword>
<feature type="domain" description="SecD export protein N-terminal TM" evidence="13">
    <location>
        <begin position="2"/>
        <end position="103"/>
    </location>
</feature>
<dbReference type="Gene3D" id="3.30.1360.200">
    <property type="match status" value="1"/>
</dbReference>
<dbReference type="InterPro" id="IPR055344">
    <property type="entry name" value="SecD_SecF_C_bact"/>
</dbReference>
<dbReference type="GO" id="GO:0015450">
    <property type="term" value="F:protein-transporting ATPase activity"/>
    <property type="evidence" value="ECO:0007669"/>
    <property type="project" value="InterPro"/>
</dbReference>
<evidence type="ECO:0000256" key="1">
    <source>
        <dbReference type="ARBA" id="ARBA00004651"/>
    </source>
</evidence>
<keyword evidence="6 11" id="KW-1133">Transmembrane helix</keyword>
<evidence type="ECO:0000259" key="13">
    <source>
        <dbReference type="Pfam" id="PF13721"/>
    </source>
</evidence>
<dbReference type="EMBL" id="LKAJ02000001">
    <property type="protein sequence ID" value="MCS5711017.1"/>
    <property type="molecule type" value="Genomic_DNA"/>
</dbReference>
<dbReference type="InterPro" id="IPR048634">
    <property type="entry name" value="SecD_SecF_C"/>
</dbReference>
<dbReference type="HAMAP" id="MF_01463_B">
    <property type="entry name" value="SecD_B"/>
    <property type="match status" value="1"/>
</dbReference>
<evidence type="ECO:0000256" key="9">
    <source>
        <dbReference type="ARBA" id="ARBA00060774"/>
    </source>
</evidence>
<sequence length="620" mass="67773">MLNKYPAWKYWLLLAILTVGLIYSAPNLFGEDPAVQVLPSTGRTITKATKEQIEKALAEAEIPFKSIKQENESLLIRFKDTPQQIKAKDIIYDELGDNYIVALNLAPKTPAWLEALGAKPMKLGLDLRGGVHFLMEVDVDSAITRRMEGFIGDIRTDLRDEKIRYRQIAPSGKEAINLYFDDREMLNKALTHLQKRFGDFDFLPQTQDGKMQITCQLKPAELQNIRNYTLEQTLSTLRNRVNELGVAEAVVQRQGANHIVVELPGIQDTARAKDILGKTATLEFHLHAKEESAKAVPGRQAPPGTKWYYDRNGHPQLLKKRVILTGDSITGASVGADDRSGRPAVLVRVGGAGLPLFRKTTIENVGNLLAVVYIETKTEQENVDGQMVKKNKTLETLISIATIQSALGSQFQITGFTLPEAQDLSLLLRAGALPASIQIVEERTVGPSLGQENIRLGILSIEVGLGLVVIGMMLYYSIFGIIANLALLINVVLLVAILSVMGATLTLPGMAGIVLTVGMAVDANVLIFERIREELRHGMSVQAAIHSGFDRALATIIDSNLTTLIVVIILFCIGTGPIKGFAVTTSIGIVTSMITAVTCTRAMVNLAYGRRSVKHLPIGI</sequence>
<evidence type="ECO:0000313" key="18">
    <source>
        <dbReference type="Proteomes" id="UP000051497"/>
    </source>
</evidence>
<evidence type="ECO:0000256" key="10">
    <source>
        <dbReference type="ARBA" id="ARBA00068220"/>
    </source>
</evidence>
<evidence type="ECO:0000259" key="12">
    <source>
        <dbReference type="Pfam" id="PF02355"/>
    </source>
</evidence>
<dbReference type="Pfam" id="PF21760">
    <property type="entry name" value="SecD_1st"/>
    <property type="match status" value="1"/>
</dbReference>
<keyword evidence="2 11" id="KW-0813">Transport</keyword>
<gene>
    <name evidence="11 17" type="primary">secD</name>
    <name evidence="17" type="ORF">HT99x_006210</name>
    <name evidence="16" type="ORF">HT99x_01627</name>
</gene>
<keyword evidence="4 11" id="KW-0812">Transmembrane</keyword>
<dbReference type="Gene3D" id="1.20.1640.10">
    <property type="entry name" value="Multidrug efflux transporter AcrB transmembrane domain"/>
    <property type="match status" value="1"/>
</dbReference>
<dbReference type="AlphaFoldDB" id="A0A0Q9YVE4"/>
<keyword evidence="7 11" id="KW-0811">Translocation</keyword>
<comment type="caution">
    <text evidence="16">The sequence shown here is derived from an EMBL/GenBank/DDBJ whole genome shotgun (WGS) entry which is preliminary data.</text>
</comment>
<feature type="transmembrane region" description="Helical" evidence="11">
    <location>
        <begin position="485"/>
        <end position="505"/>
    </location>
</feature>
<dbReference type="RefSeq" id="WP_075066248.1">
    <property type="nucleotide sequence ID" value="NZ_LKAJ02000001.1"/>
</dbReference>
<comment type="subcellular location">
    <subcellularLocation>
        <location evidence="1 11">Cell membrane</location>
        <topology evidence="1 11">Multi-pass membrane protein</topology>
    </subcellularLocation>
</comment>
<evidence type="ECO:0000313" key="16">
    <source>
        <dbReference type="EMBL" id="KRG21450.1"/>
    </source>
</evidence>
<evidence type="ECO:0000256" key="7">
    <source>
        <dbReference type="ARBA" id="ARBA00023010"/>
    </source>
</evidence>
<dbReference type="InterPro" id="IPR005791">
    <property type="entry name" value="SecD"/>
</dbReference>
<protein>
    <recommendedName>
        <fullName evidence="10 11">Protein translocase subunit SecD</fullName>
    </recommendedName>
</protein>
<evidence type="ECO:0000259" key="14">
    <source>
        <dbReference type="Pfam" id="PF21760"/>
    </source>
</evidence>
<comment type="function">
    <text evidence="11">Part of the Sec protein translocase complex. Interacts with the SecYEG preprotein conducting channel. SecDF uses the proton motive force (PMF) to complete protein translocation after the ATP-dependent function of SecA.</text>
</comment>
<evidence type="ECO:0000256" key="2">
    <source>
        <dbReference type="ARBA" id="ARBA00022448"/>
    </source>
</evidence>
<keyword evidence="3 11" id="KW-1003">Cell membrane</keyword>
<dbReference type="EMBL" id="LKAJ01000005">
    <property type="protein sequence ID" value="KRG21450.1"/>
    <property type="molecule type" value="Genomic_DNA"/>
</dbReference>
<evidence type="ECO:0000256" key="6">
    <source>
        <dbReference type="ARBA" id="ARBA00022989"/>
    </source>
</evidence>
<dbReference type="GO" id="GO:0006605">
    <property type="term" value="P:protein targeting"/>
    <property type="evidence" value="ECO:0007669"/>
    <property type="project" value="UniProtKB-UniRule"/>
</dbReference>
<dbReference type="Gene3D" id="3.30.70.3400">
    <property type="match status" value="2"/>
</dbReference>
<dbReference type="FunFam" id="3.30.1360.200:FF:000001">
    <property type="entry name" value="Protein translocase subunit SecD"/>
    <property type="match status" value="1"/>
</dbReference>
<feature type="transmembrane region" description="Helical" evidence="11">
    <location>
        <begin position="552"/>
        <end position="576"/>
    </location>
</feature>
<evidence type="ECO:0000256" key="5">
    <source>
        <dbReference type="ARBA" id="ARBA00022927"/>
    </source>
</evidence>
<keyword evidence="8 11" id="KW-0472">Membrane</keyword>
<dbReference type="OrthoDB" id="9805019at2"/>
<evidence type="ECO:0000256" key="3">
    <source>
        <dbReference type="ARBA" id="ARBA00022475"/>
    </source>
</evidence>
<name>A0A0Q9YVE4_9GAMM</name>
<dbReference type="InterPro" id="IPR022813">
    <property type="entry name" value="SecD/SecF_arch_bac"/>
</dbReference>
<dbReference type="NCBIfam" id="TIGR01129">
    <property type="entry name" value="secD"/>
    <property type="match status" value="1"/>
</dbReference>
<dbReference type="GO" id="GO:0065002">
    <property type="term" value="P:intracellular protein transmembrane transport"/>
    <property type="evidence" value="ECO:0007669"/>
    <property type="project" value="UniProtKB-UniRule"/>
</dbReference>
<evidence type="ECO:0000259" key="15">
    <source>
        <dbReference type="Pfam" id="PF22599"/>
    </source>
</evidence>
<evidence type="ECO:0000256" key="8">
    <source>
        <dbReference type="ARBA" id="ARBA00023136"/>
    </source>
</evidence>
<dbReference type="FunFam" id="1.20.1640.10:FF:000004">
    <property type="entry name" value="Protein translocase subunit SecD"/>
    <property type="match status" value="1"/>
</dbReference>
<keyword evidence="18" id="KW-1185">Reference proteome</keyword>
<dbReference type="Pfam" id="PF07549">
    <property type="entry name" value="Sec_GG"/>
    <property type="match status" value="1"/>
</dbReference>
<organism evidence="16">
    <name type="scientific">Candidatus Berkiella aquae</name>
    <dbReference type="NCBI Taxonomy" id="295108"/>
    <lineage>
        <taxon>Bacteria</taxon>
        <taxon>Pseudomonadati</taxon>
        <taxon>Pseudomonadota</taxon>
        <taxon>Gammaproteobacteria</taxon>
        <taxon>Candidatus Berkiellales</taxon>
        <taxon>Candidatus Berkiellaceae</taxon>
        <taxon>Candidatus Berkiella</taxon>
    </lineage>
</organism>
<proteinExistence type="inferred from homology"/>
<dbReference type="Proteomes" id="UP000051497">
    <property type="component" value="Unassembled WGS sequence"/>
</dbReference>
<evidence type="ECO:0000256" key="4">
    <source>
        <dbReference type="ARBA" id="ARBA00022692"/>
    </source>
</evidence>
<dbReference type="FunFam" id="3.30.70.3400:FF:000003">
    <property type="entry name" value="Preprotein translocase subunit SecD"/>
    <property type="match status" value="1"/>
</dbReference>
<reference evidence="16" key="1">
    <citation type="submission" date="2015-09" db="EMBL/GenBank/DDBJ databases">
        <title>Draft Genome Sequences of Two Novel Amoeba-resistant Intranuclear Bacteria, Candidatus Berkiella cookevillensis and Candidatus Berkiella aquae.</title>
        <authorList>
            <person name="Mehari Y.T."/>
            <person name="Arivett B.A."/>
            <person name="Farone A.L."/>
            <person name="Gunderson J.H."/>
            <person name="Farone M.B."/>
        </authorList>
    </citation>
    <scope>NUCLEOTIDE SEQUENCE [LARGE SCALE GENOMIC DNA]</scope>
    <source>
        <strain evidence="16">HT99</strain>
    </source>
</reference>
<reference evidence="17" key="2">
    <citation type="journal article" date="2016" name="Genome Announc.">
        <title>Draft Genome Sequences of Two Novel Amoeba-Resistant Intranuclear Bacteria, 'Candidatus Berkiella cookevillensis' and 'Candidatus Berkiella aquae'.</title>
        <authorList>
            <person name="Mehari Y.T."/>
            <person name="Arivett B.A."/>
            <person name="Farone A.L."/>
            <person name="Gunderson J.H."/>
            <person name="Farone M.B."/>
        </authorList>
    </citation>
    <scope>NUCLEOTIDE SEQUENCE</scope>
    <source>
        <strain evidence="17">HT99</strain>
    </source>
</reference>
<feature type="transmembrane region" description="Helical" evidence="11">
    <location>
        <begin position="582"/>
        <end position="604"/>
    </location>
</feature>
<dbReference type="SUPFAM" id="SSF82866">
    <property type="entry name" value="Multidrug efflux transporter AcrB transmembrane domain"/>
    <property type="match status" value="1"/>
</dbReference>
<dbReference type="GO" id="GO:0005886">
    <property type="term" value="C:plasma membrane"/>
    <property type="evidence" value="ECO:0007669"/>
    <property type="project" value="UniProtKB-SubCell"/>
</dbReference>
<dbReference type="InterPro" id="IPR001036">
    <property type="entry name" value="Acrflvin-R"/>
</dbReference>
<dbReference type="Pfam" id="PF22599">
    <property type="entry name" value="SecDF_P1_head"/>
    <property type="match status" value="1"/>
</dbReference>
<dbReference type="PRINTS" id="PR00702">
    <property type="entry name" value="ACRIFLAVINRP"/>
</dbReference>
<evidence type="ECO:0000313" key="17">
    <source>
        <dbReference type="EMBL" id="MCS5711017.1"/>
    </source>
</evidence>
<dbReference type="PATRIC" id="fig|1590043.3.peg.1660"/>
<evidence type="ECO:0000256" key="11">
    <source>
        <dbReference type="HAMAP-Rule" id="MF_01463"/>
    </source>
</evidence>
<comment type="similarity">
    <text evidence="9 11">Belongs to the SecD/SecF family. SecD subfamily.</text>
</comment>
<feature type="domain" description="SecDF P1 head subdomain" evidence="15">
    <location>
        <begin position="307"/>
        <end position="435"/>
    </location>
</feature>
<dbReference type="NCBIfam" id="TIGR00916">
    <property type="entry name" value="2A0604s01"/>
    <property type="match status" value="1"/>
</dbReference>
<dbReference type="Pfam" id="PF13721">
    <property type="entry name" value="SecD-TM1"/>
    <property type="match status" value="1"/>
</dbReference>